<dbReference type="Proteomes" id="UP000136698">
    <property type="component" value="Segment"/>
</dbReference>
<evidence type="ECO:0000256" key="4">
    <source>
        <dbReference type="ARBA" id="ARBA00022763"/>
    </source>
</evidence>
<organism evidence="9 12">
    <name type="scientific">Bovine papular stomatitis virus</name>
    <dbReference type="NCBI Taxonomy" id="129727"/>
    <lineage>
        <taxon>Viruses</taxon>
        <taxon>Varidnaviria</taxon>
        <taxon>Bamfordvirae</taxon>
        <taxon>Nucleocytoviricota</taxon>
        <taxon>Pokkesviricetes</taxon>
        <taxon>Chitovirales</taxon>
        <taxon>Poxviridae</taxon>
        <taxon>Chordopoxvirinae</taxon>
        <taxon>Parapoxvirus</taxon>
        <taxon>Parapoxvirus bovinestomatitis</taxon>
    </lineage>
</organism>
<evidence type="ECO:0000256" key="8">
    <source>
        <dbReference type="ARBA" id="ARBA00023204"/>
    </source>
</evidence>
<dbReference type="EMBL" id="KM875471">
    <property type="protein sequence ID" value="AKC03397.1"/>
    <property type="molecule type" value="Genomic_DNA"/>
</dbReference>
<accession>A0A0E3XBW7</accession>
<reference evidence="11 12" key="1">
    <citation type="journal article" date="2015" name="Arch. Virol.">
        <title>Coinfection with multiple strains of bovine papular stomatitis virus.</title>
        <authorList>
            <person name="Huang T."/>
            <person name="Tulman E.R."/>
            <person name="Diel D.G."/>
            <person name="Khatiwada S."/>
            <person name="Sims W."/>
            <person name="Edwards J.F."/>
            <person name="Wen X."/>
            <person name="Kutish G.F."/>
            <person name="Rock D.L."/>
            <person name="Delhon G."/>
        </authorList>
    </citation>
    <scope>NUCLEOTIDE SEQUENCE [LARGE SCALE GENOMIC DNA]</scope>
    <source>
        <strain evidence="9">BV-TX09c15</strain>
        <strain evidence="10">BV-TX09c5</strain>
    </source>
</reference>
<evidence type="ECO:0000256" key="2">
    <source>
        <dbReference type="ARBA" id="ARBA00008810"/>
    </source>
</evidence>
<evidence type="ECO:0000313" key="9">
    <source>
        <dbReference type="EMBL" id="AKC03268.1"/>
    </source>
</evidence>
<evidence type="ECO:0000313" key="11">
    <source>
        <dbReference type="Proteomes" id="UP000136698"/>
    </source>
</evidence>
<evidence type="ECO:0000313" key="10">
    <source>
        <dbReference type="EMBL" id="AKC03397.1"/>
    </source>
</evidence>
<evidence type="ECO:0000256" key="3">
    <source>
        <dbReference type="ARBA" id="ARBA00022722"/>
    </source>
</evidence>
<evidence type="ECO:0000313" key="12">
    <source>
        <dbReference type="Proteomes" id="UP000152300"/>
    </source>
</evidence>
<comment type="cofactor">
    <cofactor evidence="1">
        <name>Mg(2+)</name>
        <dbReference type="ChEBI" id="CHEBI:18420"/>
    </cofactor>
</comment>
<dbReference type="GO" id="GO:0000287">
    <property type="term" value="F:magnesium ion binding"/>
    <property type="evidence" value="ECO:0007669"/>
    <property type="project" value="InterPro"/>
</dbReference>
<proteinExistence type="inferred from homology"/>
<name>A0A0E3XBW7_9POXV</name>
<keyword evidence="6" id="KW-0460">Magnesium</keyword>
<evidence type="ECO:0000256" key="6">
    <source>
        <dbReference type="ARBA" id="ARBA00022842"/>
    </source>
</evidence>
<comment type="similarity">
    <text evidence="2">Belongs to the RuvC family. Poxviruses-type subfamily.</text>
</comment>
<keyword evidence="7" id="KW-0233">DNA recombination</keyword>
<keyword evidence="3" id="KW-0540">Nuclease</keyword>
<dbReference type="Proteomes" id="UP000152300">
    <property type="component" value="Segment"/>
</dbReference>
<gene>
    <name evidence="9" type="ORF">BVTX09c15_099</name>
    <name evidence="10" type="ORF">BVTX09c5_099</name>
</gene>
<dbReference type="GO" id="GO:0006310">
    <property type="term" value="P:DNA recombination"/>
    <property type="evidence" value="ECO:0007669"/>
    <property type="project" value="UniProtKB-KW"/>
</dbReference>
<dbReference type="EMBL" id="KM875470">
    <property type="protein sequence ID" value="AKC03268.1"/>
    <property type="molecule type" value="Genomic_DNA"/>
</dbReference>
<evidence type="ECO:0000256" key="5">
    <source>
        <dbReference type="ARBA" id="ARBA00022801"/>
    </source>
</evidence>
<dbReference type="Pfam" id="PF04848">
    <property type="entry name" value="Pox_A22"/>
    <property type="match status" value="1"/>
</dbReference>
<keyword evidence="4" id="KW-0227">DNA damage</keyword>
<evidence type="ECO:0000256" key="7">
    <source>
        <dbReference type="ARBA" id="ARBA00023172"/>
    </source>
</evidence>
<dbReference type="GO" id="GO:0006281">
    <property type="term" value="P:DNA repair"/>
    <property type="evidence" value="ECO:0007669"/>
    <property type="project" value="UniProtKB-KW"/>
</dbReference>
<dbReference type="GO" id="GO:0000400">
    <property type="term" value="F:four-way junction DNA binding"/>
    <property type="evidence" value="ECO:0007669"/>
    <property type="project" value="InterPro"/>
</dbReference>
<keyword evidence="8" id="KW-0234">DNA repair</keyword>
<dbReference type="GO" id="GO:0004518">
    <property type="term" value="F:nuclease activity"/>
    <property type="evidence" value="ECO:0007669"/>
    <property type="project" value="UniProtKB-KW"/>
</dbReference>
<dbReference type="GO" id="GO:0016788">
    <property type="term" value="F:hydrolase activity, acting on ester bonds"/>
    <property type="evidence" value="ECO:0007669"/>
    <property type="project" value="InterPro"/>
</dbReference>
<sequence length="146" mass="16621">MIVAAFDLGTKNPARTVLEVLDGTVRVVDVAKLDWSRDWEKRVHRDVTAFPANVVLVERQCKMSPFSKFIYFIRGLLYDGRRRVRVIAVPPAMTGSTYRARKRRSVRTFLALAESFGILDSVPARKKLDDVADSFNMAINYVLKTN</sequence>
<protein>
    <submittedName>
        <fullName evidence="9">Holliday junction resolvase</fullName>
    </submittedName>
</protein>
<dbReference type="SUPFAM" id="SSF53098">
    <property type="entry name" value="Ribonuclease H-like"/>
    <property type="match status" value="1"/>
</dbReference>
<keyword evidence="5" id="KW-0378">Hydrolase</keyword>
<dbReference type="InterPro" id="IPR012337">
    <property type="entry name" value="RNaseH-like_sf"/>
</dbReference>
<dbReference type="InterPro" id="IPR006932">
    <property type="entry name" value="HJ-resolvase_A22"/>
</dbReference>
<evidence type="ECO:0000256" key="1">
    <source>
        <dbReference type="ARBA" id="ARBA00001946"/>
    </source>
</evidence>